<dbReference type="EMBL" id="VDES01000002">
    <property type="protein sequence ID" value="MBA1375062.1"/>
    <property type="molecule type" value="Genomic_DNA"/>
</dbReference>
<proteinExistence type="predicted"/>
<comment type="caution">
    <text evidence="2">The sequence shown here is derived from an EMBL/GenBank/DDBJ whole genome shotgun (WGS) entry which is preliminary data.</text>
</comment>
<organism evidence="2 3">
    <name type="scientific">Sphingomonas ursincola</name>
    <dbReference type="NCBI Taxonomy" id="56361"/>
    <lineage>
        <taxon>Bacteria</taxon>
        <taxon>Pseudomonadati</taxon>
        <taxon>Pseudomonadota</taxon>
        <taxon>Alphaproteobacteria</taxon>
        <taxon>Sphingomonadales</taxon>
        <taxon>Sphingomonadaceae</taxon>
        <taxon>Sphingomonas</taxon>
    </lineage>
</organism>
<keyword evidence="3" id="KW-1185">Reference proteome</keyword>
<name>A0A7V8RER2_9SPHN</name>
<reference evidence="2 3" key="1">
    <citation type="journal article" date="1994" name="Int. J. Syst. Bacteriol.">
        <title>Phylogenetic positions of novel aerobic, bacteriochlorophyll a-containing bacteria and description of Roseococcus thiosulfatophilus gen. nov., sp. nov., Erythromicrobium ramosum gen. nov., sp. nov., and Erythrobacter litoralis sp. nov.</title>
        <authorList>
            <person name="Yurkov V."/>
            <person name="Stackebrandt E."/>
            <person name="Holmes A."/>
            <person name="Fuerst J.A."/>
            <person name="Hugenholtz P."/>
            <person name="Golecki J."/>
            <person name="Gad'on N."/>
            <person name="Gorlenko V.M."/>
            <person name="Kompantseva E.I."/>
            <person name="Drews G."/>
        </authorList>
    </citation>
    <scope>NUCLEOTIDE SEQUENCE [LARGE SCALE GENOMIC DNA]</scope>
    <source>
        <strain evidence="2 3">KR-99</strain>
    </source>
</reference>
<evidence type="ECO:0000313" key="3">
    <source>
        <dbReference type="Proteomes" id="UP000589292"/>
    </source>
</evidence>
<gene>
    <name evidence="2" type="ORF">FG486_12000</name>
</gene>
<dbReference type="AlphaFoldDB" id="A0A7V8RER2"/>
<protein>
    <submittedName>
        <fullName evidence="2">Uncharacterized protein</fullName>
    </submittedName>
</protein>
<sequence length="224" mass="23963">MSESAPAHEHIFLFVIGNSKEEADKGYAKVLTAFRRKSQGTLAEALKEIEQGDATKSWEPAASTHAPRGIDLAFDPAQPCLVFVAISGDHSHAQDASEDGVVGPLHDAATYFGDKIVTPLAIEGMPESPIITDAKQHKLPGSKHPTVCSFVVDASSALDKAKNAGSYARFPIVFDFVDSDDAISPVFKKPRPPKEPHAPGTELPMLNHGGIHPPNGASMIEFFE</sequence>
<evidence type="ECO:0000313" key="2">
    <source>
        <dbReference type="EMBL" id="MBA1375062.1"/>
    </source>
</evidence>
<feature type="region of interest" description="Disordered" evidence="1">
    <location>
        <begin position="188"/>
        <end position="208"/>
    </location>
</feature>
<accession>A0A7V8RER2</accession>
<dbReference type="RefSeq" id="WP_181267649.1">
    <property type="nucleotide sequence ID" value="NZ_BAAAGB010000001.1"/>
</dbReference>
<dbReference type="Proteomes" id="UP000589292">
    <property type="component" value="Unassembled WGS sequence"/>
</dbReference>
<evidence type="ECO:0000256" key="1">
    <source>
        <dbReference type="SAM" id="MobiDB-lite"/>
    </source>
</evidence>